<accession>A0AAN1WHM7</accession>
<dbReference type="InterPro" id="IPR010982">
    <property type="entry name" value="Lambda_DNA-bd_dom_sf"/>
</dbReference>
<dbReference type="InterPro" id="IPR046335">
    <property type="entry name" value="LacI/GalR-like_sensor"/>
</dbReference>
<dbReference type="InterPro" id="IPR000843">
    <property type="entry name" value="HTH_LacI"/>
</dbReference>
<name>A0AAN1WHM7_9GAMM</name>
<gene>
    <name evidence="5" type="ORF">MARGE09_P1981</name>
</gene>
<keyword evidence="2" id="KW-0238">DNA-binding</keyword>
<dbReference type="Pfam" id="PF13377">
    <property type="entry name" value="Peripla_BP_3"/>
    <property type="match status" value="1"/>
</dbReference>
<dbReference type="PROSITE" id="PS50932">
    <property type="entry name" value="HTH_LACI_2"/>
    <property type="match status" value="1"/>
</dbReference>
<sequence length="357" mass="39688">MTEFESAKATINDVASHAGVSKKTVSRVINNELNVRPETRERVQKAMAELNYYPNLSARSLASKRSYLVAMLYFDVGAYYLHQLQGGMLDHFSMRNYSLLMQPCEGSPEQILALVEHKARYMNIDGFVLVPPLVCMSPLTSLLKRLGKPYIRITPREEYDGFSEVLCDDEQASYELTTHLIQQGHKTIAFVRGNPECLSTITRYEGYKRALLSHGLPVDEQYVVAGTYEFSSGVVAAKTLLQRPVRPTAIFCSNDDMAAGVLSVAHELNIAVPQALAVAGYDDSPLAKQSWPGLTSVKQPNRRMAEIAANKLIDKIEKIDNTDYPQNIACEVIYRNSTEGWQAKLEAVAGSKTEEGV</sequence>
<dbReference type="KEGG" id="marq:MARGE09_P1981"/>
<protein>
    <submittedName>
        <fullName evidence="5">LacI family transcriptional regulator</fullName>
    </submittedName>
</protein>
<dbReference type="AlphaFoldDB" id="A0AAN1WHM7"/>
<dbReference type="PRINTS" id="PR00036">
    <property type="entry name" value="HTHLACI"/>
</dbReference>
<dbReference type="SMART" id="SM00354">
    <property type="entry name" value="HTH_LACI"/>
    <property type="match status" value="1"/>
</dbReference>
<dbReference type="PANTHER" id="PTHR30146:SF153">
    <property type="entry name" value="LACTOSE OPERON REPRESSOR"/>
    <property type="match status" value="1"/>
</dbReference>
<dbReference type="InterPro" id="IPR028082">
    <property type="entry name" value="Peripla_BP_I"/>
</dbReference>
<dbReference type="SUPFAM" id="SSF53822">
    <property type="entry name" value="Periplasmic binding protein-like I"/>
    <property type="match status" value="1"/>
</dbReference>
<dbReference type="Gene3D" id="1.10.260.40">
    <property type="entry name" value="lambda repressor-like DNA-binding domains"/>
    <property type="match status" value="1"/>
</dbReference>
<dbReference type="PANTHER" id="PTHR30146">
    <property type="entry name" value="LACI-RELATED TRANSCRIPTIONAL REPRESSOR"/>
    <property type="match status" value="1"/>
</dbReference>
<evidence type="ECO:0000313" key="6">
    <source>
        <dbReference type="Proteomes" id="UP001320119"/>
    </source>
</evidence>
<dbReference type="RefSeq" id="WP_236987259.1">
    <property type="nucleotide sequence ID" value="NZ_AP023086.1"/>
</dbReference>
<dbReference type="SUPFAM" id="SSF47413">
    <property type="entry name" value="lambda repressor-like DNA-binding domains"/>
    <property type="match status" value="1"/>
</dbReference>
<evidence type="ECO:0000256" key="3">
    <source>
        <dbReference type="ARBA" id="ARBA00023163"/>
    </source>
</evidence>
<dbReference type="Proteomes" id="UP001320119">
    <property type="component" value="Chromosome"/>
</dbReference>
<reference evidence="5 6" key="1">
    <citation type="journal article" date="2022" name="IScience">
        <title>An ultrasensitive nanofiber-based assay for enzymatic hydrolysis and deep-sea microbial degradation of cellulose.</title>
        <authorList>
            <person name="Tsudome M."/>
            <person name="Tachioka M."/>
            <person name="Miyazaki M."/>
            <person name="Uchimura K."/>
            <person name="Tsuda M."/>
            <person name="Takaki Y."/>
            <person name="Deguchi S."/>
        </authorList>
    </citation>
    <scope>NUCLEOTIDE SEQUENCE [LARGE SCALE GENOMIC DNA]</scope>
    <source>
        <strain evidence="5 6">GE09</strain>
    </source>
</reference>
<dbReference type="CDD" id="cd01545">
    <property type="entry name" value="PBP1_SalR"/>
    <property type="match status" value="1"/>
</dbReference>
<dbReference type="EMBL" id="AP023086">
    <property type="protein sequence ID" value="BCD97780.1"/>
    <property type="molecule type" value="Genomic_DNA"/>
</dbReference>
<dbReference type="Pfam" id="PF00356">
    <property type="entry name" value="LacI"/>
    <property type="match status" value="1"/>
</dbReference>
<evidence type="ECO:0000256" key="2">
    <source>
        <dbReference type="ARBA" id="ARBA00023125"/>
    </source>
</evidence>
<keyword evidence="1" id="KW-0805">Transcription regulation</keyword>
<proteinExistence type="predicted"/>
<organism evidence="5 6">
    <name type="scientific">Marinagarivorans cellulosilyticus</name>
    <dbReference type="NCBI Taxonomy" id="2721545"/>
    <lineage>
        <taxon>Bacteria</taxon>
        <taxon>Pseudomonadati</taxon>
        <taxon>Pseudomonadota</taxon>
        <taxon>Gammaproteobacteria</taxon>
        <taxon>Cellvibrionales</taxon>
        <taxon>Cellvibrionaceae</taxon>
        <taxon>Marinagarivorans</taxon>
    </lineage>
</organism>
<evidence type="ECO:0000256" key="1">
    <source>
        <dbReference type="ARBA" id="ARBA00023015"/>
    </source>
</evidence>
<feature type="domain" description="HTH lacI-type" evidence="4">
    <location>
        <begin position="9"/>
        <end position="63"/>
    </location>
</feature>
<dbReference type="PROSITE" id="PS00356">
    <property type="entry name" value="HTH_LACI_1"/>
    <property type="match status" value="1"/>
</dbReference>
<dbReference type="Gene3D" id="3.40.50.2300">
    <property type="match status" value="2"/>
</dbReference>
<evidence type="ECO:0000259" key="4">
    <source>
        <dbReference type="PROSITE" id="PS50932"/>
    </source>
</evidence>
<keyword evidence="3" id="KW-0804">Transcription</keyword>
<dbReference type="CDD" id="cd01392">
    <property type="entry name" value="HTH_LacI"/>
    <property type="match status" value="1"/>
</dbReference>
<keyword evidence="6" id="KW-1185">Reference proteome</keyword>
<dbReference type="GO" id="GO:0000976">
    <property type="term" value="F:transcription cis-regulatory region binding"/>
    <property type="evidence" value="ECO:0007669"/>
    <property type="project" value="TreeGrafter"/>
</dbReference>
<evidence type="ECO:0000313" key="5">
    <source>
        <dbReference type="EMBL" id="BCD97780.1"/>
    </source>
</evidence>
<dbReference type="GO" id="GO:0003700">
    <property type="term" value="F:DNA-binding transcription factor activity"/>
    <property type="evidence" value="ECO:0007669"/>
    <property type="project" value="TreeGrafter"/>
</dbReference>